<name>A0ABW4S119_9ACTN</name>
<keyword evidence="17" id="KW-1185">Reference proteome</keyword>
<reference evidence="17" key="1">
    <citation type="journal article" date="2019" name="Int. J. Syst. Evol. Microbiol.">
        <title>The Global Catalogue of Microorganisms (GCM) 10K type strain sequencing project: providing services to taxonomists for standard genome sequencing and annotation.</title>
        <authorList>
            <consortium name="The Broad Institute Genomics Platform"/>
            <consortium name="The Broad Institute Genome Sequencing Center for Infectious Disease"/>
            <person name="Wu L."/>
            <person name="Ma J."/>
        </authorList>
    </citation>
    <scope>NUCLEOTIDE SEQUENCE [LARGE SCALE GENOMIC DNA]</scope>
    <source>
        <strain evidence="17">CAIM 431</strain>
    </source>
</reference>
<dbReference type="Proteomes" id="UP001597326">
    <property type="component" value="Unassembled WGS sequence"/>
</dbReference>
<evidence type="ECO:0000256" key="12">
    <source>
        <dbReference type="ARBA" id="ARBA00023277"/>
    </source>
</evidence>
<dbReference type="Pfam" id="PF18085">
    <property type="entry name" value="Mak_N_cap"/>
    <property type="match status" value="1"/>
</dbReference>
<feature type="domain" description="Maltokinase N-terminal cap" evidence="15">
    <location>
        <begin position="23"/>
        <end position="104"/>
    </location>
</feature>
<comment type="subunit">
    <text evidence="3">Monomer.</text>
</comment>
<evidence type="ECO:0000256" key="14">
    <source>
        <dbReference type="ARBA" id="ARBA00049067"/>
    </source>
</evidence>
<comment type="caution">
    <text evidence="16">The sequence shown here is derived from an EMBL/GenBank/DDBJ whole genome shotgun (WGS) entry which is preliminary data.</text>
</comment>
<keyword evidence="6" id="KW-0321">Glycogen metabolism</keyword>
<proteinExistence type="inferred from homology"/>
<dbReference type="SUPFAM" id="SSF56112">
    <property type="entry name" value="Protein kinase-like (PK-like)"/>
    <property type="match status" value="1"/>
</dbReference>
<comment type="pathway">
    <text evidence="1">Glycan biosynthesis; glycogen biosynthesis.</text>
</comment>
<organism evidence="16 17">
    <name type="scientific">Luteococcus peritonei</name>
    <dbReference type="NCBI Taxonomy" id="88874"/>
    <lineage>
        <taxon>Bacteria</taxon>
        <taxon>Bacillati</taxon>
        <taxon>Actinomycetota</taxon>
        <taxon>Actinomycetes</taxon>
        <taxon>Propionibacteriales</taxon>
        <taxon>Propionibacteriaceae</taxon>
        <taxon>Luteococcus</taxon>
    </lineage>
</organism>
<evidence type="ECO:0000256" key="10">
    <source>
        <dbReference type="ARBA" id="ARBA00022840"/>
    </source>
</evidence>
<comment type="catalytic activity">
    <reaction evidence="14">
        <text>D-maltose + ATP = alpha-maltose 1-phosphate + ADP + H(+)</text>
        <dbReference type="Rhea" id="RHEA:31915"/>
        <dbReference type="ChEBI" id="CHEBI:15378"/>
        <dbReference type="ChEBI" id="CHEBI:17306"/>
        <dbReference type="ChEBI" id="CHEBI:30616"/>
        <dbReference type="ChEBI" id="CHEBI:63576"/>
        <dbReference type="ChEBI" id="CHEBI:456216"/>
        <dbReference type="EC" id="2.7.1.175"/>
    </reaction>
</comment>
<keyword evidence="9" id="KW-0418">Kinase</keyword>
<evidence type="ECO:0000256" key="9">
    <source>
        <dbReference type="ARBA" id="ARBA00022777"/>
    </source>
</evidence>
<evidence type="ECO:0000256" key="8">
    <source>
        <dbReference type="ARBA" id="ARBA00022741"/>
    </source>
</evidence>
<dbReference type="InterPro" id="IPR011009">
    <property type="entry name" value="Kinase-like_dom_sf"/>
</dbReference>
<evidence type="ECO:0000256" key="6">
    <source>
        <dbReference type="ARBA" id="ARBA00022600"/>
    </source>
</evidence>
<keyword evidence="12" id="KW-0119">Carbohydrate metabolism</keyword>
<dbReference type="InterPro" id="IPR040999">
    <property type="entry name" value="Mak_N_cap"/>
</dbReference>
<evidence type="ECO:0000256" key="5">
    <source>
        <dbReference type="ARBA" id="ARBA00013882"/>
    </source>
</evidence>
<accession>A0ABW4S119</accession>
<evidence type="ECO:0000256" key="2">
    <source>
        <dbReference type="ARBA" id="ARBA00006219"/>
    </source>
</evidence>
<evidence type="ECO:0000313" key="17">
    <source>
        <dbReference type="Proteomes" id="UP001597326"/>
    </source>
</evidence>
<dbReference type="Gene3D" id="3.90.1200.10">
    <property type="match status" value="1"/>
</dbReference>
<evidence type="ECO:0000256" key="1">
    <source>
        <dbReference type="ARBA" id="ARBA00004964"/>
    </source>
</evidence>
<dbReference type="EC" id="2.7.1.175" evidence="4"/>
<keyword evidence="10" id="KW-0067">ATP-binding</keyword>
<sequence>MSAPHEATTRDPVEALQDHVLGARWFAGKGREGQLVGLEQPDWIVDPAEHPYGVRAEYATVGYPDGSHEHYQLLVSYRPEPLADCLIGPAVEPELGFAHDAPRDVEAMRGVLAAVLEGSRVPHAWQQTLVDGAALTTELEPRVFGGEQSNTNVLLGDVALMKIFRKLETGPNLDIQMHDALGRAHVSSAARLFGWVSGSLTPFSDEAWTDGAEAPEPERVDLMMISELLREAHDGWELAVEHAREGREVSEHAAALGAALAEVHVALADTFGSSTRSGEELAATMQQRLERAAADAPVLAGHVAGLRRGFAGLAGRSVTAQRVHGDFHLGQCLFTADGWKIIDFEGEPMKSFAERLELDSPLRDVAGMLRSFGYATSGFDDPTGAEARAWLQDAQQAFLAAYQQEAGPVDTGLLDAYVADKAVYEVVYETRNRPDWVGIPMSAIEALAPDATTDDEEN</sequence>
<dbReference type="RefSeq" id="WP_343875742.1">
    <property type="nucleotide sequence ID" value="NZ_BAAAIX010000034.1"/>
</dbReference>
<evidence type="ECO:0000256" key="4">
    <source>
        <dbReference type="ARBA" id="ARBA00011962"/>
    </source>
</evidence>
<evidence type="ECO:0000256" key="13">
    <source>
        <dbReference type="ARBA" id="ARBA00031251"/>
    </source>
</evidence>
<gene>
    <name evidence="16" type="ORF">ACFSCS_14480</name>
</gene>
<evidence type="ECO:0000256" key="7">
    <source>
        <dbReference type="ARBA" id="ARBA00022679"/>
    </source>
</evidence>
<dbReference type="EMBL" id="JBHUFZ010000033">
    <property type="protein sequence ID" value="MFD1891378.1"/>
    <property type="molecule type" value="Genomic_DNA"/>
</dbReference>
<comment type="similarity">
    <text evidence="2">Belongs to the aminoglycoside phosphotransferase family.</text>
</comment>
<evidence type="ECO:0000313" key="16">
    <source>
        <dbReference type="EMBL" id="MFD1891378.1"/>
    </source>
</evidence>
<evidence type="ECO:0000259" key="15">
    <source>
        <dbReference type="Pfam" id="PF18085"/>
    </source>
</evidence>
<keyword evidence="8" id="KW-0547">Nucleotide-binding</keyword>
<keyword evidence="7" id="KW-0808">Transferase</keyword>
<evidence type="ECO:0000256" key="11">
    <source>
        <dbReference type="ARBA" id="ARBA00023056"/>
    </source>
</evidence>
<evidence type="ECO:0000256" key="3">
    <source>
        <dbReference type="ARBA" id="ARBA00011245"/>
    </source>
</evidence>
<protein>
    <recommendedName>
        <fullName evidence="5">Maltokinase</fullName>
        <ecNumber evidence="4">2.7.1.175</ecNumber>
    </recommendedName>
    <alternativeName>
        <fullName evidence="13">Maltose-1-phosphate synthase</fullName>
    </alternativeName>
</protein>
<keyword evidence="11" id="KW-0320">Glycogen biosynthesis</keyword>